<dbReference type="EMBL" id="BPLR01006411">
    <property type="protein sequence ID" value="GIY09643.1"/>
    <property type="molecule type" value="Genomic_DNA"/>
</dbReference>
<keyword evidence="2" id="KW-1185">Reference proteome</keyword>
<evidence type="ECO:0000313" key="1">
    <source>
        <dbReference type="EMBL" id="GIY09643.1"/>
    </source>
</evidence>
<organism evidence="1 2">
    <name type="scientific">Caerostris extrusa</name>
    <name type="common">Bark spider</name>
    <name type="synonym">Caerostris bankana</name>
    <dbReference type="NCBI Taxonomy" id="172846"/>
    <lineage>
        <taxon>Eukaryota</taxon>
        <taxon>Metazoa</taxon>
        <taxon>Ecdysozoa</taxon>
        <taxon>Arthropoda</taxon>
        <taxon>Chelicerata</taxon>
        <taxon>Arachnida</taxon>
        <taxon>Araneae</taxon>
        <taxon>Araneomorphae</taxon>
        <taxon>Entelegynae</taxon>
        <taxon>Araneoidea</taxon>
        <taxon>Araneidae</taxon>
        <taxon>Caerostris</taxon>
    </lineage>
</organism>
<protein>
    <submittedName>
        <fullName evidence="1">Uncharacterized protein</fullName>
    </submittedName>
</protein>
<gene>
    <name evidence="1" type="ORF">CEXT_244751</name>
</gene>
<comment type="caution">
    <text evidence="1">The sequence shown here is derived from an EMBL/GenBank/DDBJ whole genome shotgun (WGS) entry which is preliminary data.</text>
</comment>
<dbReference type="AlphaFoldDB" id="A0AAV4QIZ4"/>
<dbReference type="Proteomes" id="UP001054945">
    <property type="component" value="Unassembled WGS sequence"/>
</dbReference>
<proteinExistence type="predicted"/>
<evidence type="ECO:0000313" key="2">
    <source>
        <dbReference type="Proteomes" id="UP001054945"/>
    </source>
</evidence>
<name>A0AAV4QIZ4_CAEEX</name>
<sequence>MHTLVDDQTGIFTATKSSDANLLEKSAAKKGRQREKQAVKGEEQVWMEVKVEKDSCTADSWGRHTTPGVVPYSRMASLIMPPSLQHHADHMEKGLFTSQFGCRLQPTLINVSTY</sequence>
<accession>A0AAV4QIZ4</accession>
<reference evidence="1 2" key="1">
    <citation type="submission" date="2021-06" db="EMBL/GenBank/DDBJ databases">
        <title>Caerostris extrusa draft genome.</title>
        <authorList>
            <person name="Kono N."/>
            <person name="Arakawa K."/>
        </authorList>
    </citation>
    <scope>NUCLEOTIDE SEQUENCE [LARGE SCALE GENOMIC DNA]</scope>
</reference>